<evidence type="ECO:0000256" key="1">
    <source>
        <dbReference type="PROSITE-ProRule" id="PRU10141"/>
    </source>
</evidence>
<feature type="binding site" evidence="1">
    <location>
        <position position="101"/>
    </location>
    <ligand>
        <name>ATP</name>
        <dbReference type="ChEBI" id="CHEBI:30616"/>
    </ligand>
</feature>
<dbReference type="PROSITE" id="PS50011">
    <property type="entry name" value="PROTEIN_KINASE_DOM"/>
    <property type="match status" value="1"/>
</dbReference>
<gene>
    <name evidence="3" type="ORF">BC936DRAFT_142259</name>
</gene>
<accession>A0A433DFC0</accession>
<dbReference type="AlphaFoldDB" id="A0A433DFC0"/>
<dbReference type="GO" id="GO:0004672">
    <property type="term" value="F:protein kinase activity"/>
    <property type="evidence" value="ECO:0007669"/>
    <property type="project" value="InterPro"/>
</dbReference>
<proteinExistence type="predicted"/>
<dbReference type="InterPro" id="IPR011009">
    <property type="entry name" value="Kinase-like_dom_sf"/>
</dbReference>
<evidence type="ECO:0000313" key="3">
    <source>
        <dbReference type="EMBL" id="RUP49551.1"/>
    </source>
</evidence>
<organism evidence="3 4">
    <name type="scientific">Jimgerdemannia flammicorona</name>
    <dbReference type="NCBI Taxonomy" id="994334"/>
    <lineage>
        <taxon>Eukaryota</taxon>
        <taxon>Fungi</taxon>
        <taxon>Fungi incertae sedis</taxon>
        <taxon>Mucoromycota</taxon>
        <taxon>Mucoromycotina</taxon>
        <taxon>Endogonomycetes</taxon>
        <taxon>Endogonales</taxon>
        <taxon>Endogonaceae</taxon>
        <taxon>Jimgerdemannia</taxon>
    </lineage>
</organism>
<dbReference type="SUPFAM" id="SSF56112">
    <property type="entry name" value="Protein kinase-like (PK-like)"/>
    <property type="match status" value="1"/>
</dbReference>
<name>A0A433DFC0_9FUNG</name>
<keyword evidence="1" id="KW-0547">Nucleotide-binding</keyword>
<evidence type="ECO:0000313" key="4">
    <source>
        <dbReference type="Proteomes" id="UP000268093"/>
    </source>
</evidence>
<sequence>MPSRTNSLKEVKRLTNPGEKPNNIWGRVLLQQKVEFVNQDEILHEKLGLLGLSEFKDYLVWFPFHRFTMNPLGNGGYAVVHKGVFEHKVDGMSWEESYALKEFDQFMIEEVIKCYIYCVYWHSGLYLTNFRFGWNDPQIILNIHICKNTHIKHWIPTAGILGISQNPDTGKYLMVSACGDQSLDSIQFPINTNWSSVLYCWCLISYQLHEIHKIGILHRDIHPGNVVFFEMCRTPVARETQQFVAARRENHLELASSSLFSVPYDIPTPEPWLYNTEGGAGVSPLASSSQSYNDKYRRASFLSSIRSRPYERNVVVSLEPASLGG</sequence>
<feature type="domain" description="Protein kinase" evidence="2">
    <location>
        <begin position="66"/>
        <end position="325"/>
    </location>
</feature>
<dbReference type="GO" id="GO:0005524">
    <property type="term" value="F:ATP binding"/>
    <property type="evidence" value="ECO:0007669"/>
    <property type="project" value="UniProtKB-UniRule"/>
</dbReference>
<keyword evidence="4" id="KW-1185">Reference proteome</keyword>
<dbReference type="Proteomes" id="UP000268093">
    <property type="component" value="Unassembled WGS sequence"/>
</dbReference>
<dbReference type="PROSITE" id="PS00107">
    <property type="entry name" value="PROTEIN_KINASE_ATP"/>
    <property type="match status" value="1"/>
</dbReference>
<dbReference type="Gene3D" id="1.10.510.10">
    <property type="entry name" value="Transferase(Phosphotransferase) domain 1"/>
    <property type="match status" value="1"/>
</dbReference>
<keyword evidence="1" id="KW-0067">ATP-binding</keyword>
<dbReference type="InterPro" id="IPR017441">
    <property type="entry name" value="Protein_kinase_ATP_BS"/>
</dbReference>
<reference evidence="3 4" key="1">
    <citation type="journal article" date="2018" name="New Phytol.">
        <title>Phylogenomics of Endogonaceae and evolution of mycorrhizas within Mucoromycota.</title>
        <authorList>
            <person name="Chang Y."/>
            <person name="Desiro A."/>
            <person name="Na H."/>
            <person name="Sandor L."/>
            <person name="Lipzen A."/>
            <person name="Clum A."/>
            <person name="Barry K."/>
            <person name="Grigoriev I.V."/>
            <person name="Martin F.M."/>
            <person name="Stajich J.E."/>
            <person name="Smith M.E."/>
            <person name="Bonito G."/>
            <person name="Spatafora J.W."/>
        </authorList>
    </citation>
    <scope>NUCLEOTIDE SEQUENCE [LARGE SCALE GENOMIC DNA]</scope>
    <source>
        <strain evidence="3 4">GMNB39</strain>
    </source>
</reference>
<dbReference type="EMBL" id="RBNI01002215">
    <property type="protein sequence ID" value="RUP49551.1"/>
    <property type="molecule type" value="Genomic_DNA"/>
</dbReference>
<protein>
    <recommendedName>
        <fullName evidence="2">Protein kinase domain-containing protein</fullName>
    </recommendedName>
</protein>
<evidence type="ECO:0000259" key="2">
    <source>
        <dbReference type="PROSITE" id="PS50011"/>
    </source>
</evidence>
<comment type="caution">
    <text evidence="3">The sequence shown here is derived from an EMBL/GenBank/DDBJ whole genome shotgun (WGS) entry which is preliminary data.</text>
</comment>
<dbReference type="InterPro" id="IPR000719">
    <property type="entry name" value="Prot_kinase_dom"/>
</dbReference>